<name>A0A3N1HPR8_9ACTN</name>
<dbReference type="NCBIfam" id="TIGR00666">
    <property type="entry name" value="PBP4"/>
    <property type="match status" value="1"/>
</dbReference>
<dbReference type="Gene3D" id="3.40.710.10">
    <property type="entry name" value="DD-peptidase/beta-lactamase superfamily"/>
    <property type="match status" value="2"/>
</dbReference>
<keyword evidence="2" id="KW-0378">Hydrolase</keyword>
<dbReference type="PANTHER" id="PTHR30023:SF0">
    <property type="entry name" value="PENICILLIN-SENSITIVE CARBOXYPEPTIDASE A"/>
    <property type="match status" value="1"/>
</dbReference>
<protein>
    <submittedName>
        <fullName evidence="5">D-alanyl-D-alanine carboxypeptidase/D-alanyl-D-alanine-endopeptidase (Penicillin-binding protein 4)</fullName>
    </submittedName>
</protein>
<evidence type="ECO:0000313" key="6">
    <source>
        <dbReference type="Proteomes" id="UP000276232"/>
    </source>
</evidence>
<dbReference type="Proteomes" id="UP000276232">
    <property type="component" value="Unassembled WGS sequence"/>
</dbReference>
<dbReference type="PRINTS" id="PR00922">
    <property type="entry name" value="DADACBPTASE3"/>
</dbReference>
<reference evidence="5 6" key="1">
    <citation type="journal article" date="2015" name="Stand. Genomic Sci.">
        <title>Genomic Encyclopedia of Bacterial and Archaeal Type Strains, Phase III: the genomes of soil and plant-associated and newly described type strains.</title>
        <authorList>
            <person name="Whitman W.B."/>
            <person name="Woyke T."/>
            <person name="Klenk H.P."/>
            <person name="Zhou Y."/>
            <person name="Lilburn T.G."/>
            <person name="Beck B.J."/>
            <person name="De Vos P."/>
            <person name="Vandamme P."/>
            <person name="Eisen J.A."/>
            <person name="Garrity G."/>
            <person name="Hugenholtz P."/>
            <person name="Kyrpides N.C."/>
        </authorList>
    </citation>
    <scope>NUCLEOTIDE SEQUENCE [LARGE SCALE GENOMIC DNA]</scope>
    <source>
        <strain evidence="5 6">CECT 7306</strain>
    </source>
</reference>
<dbReference type="GO" id="GO:0006508">
    <property type="term" value="P:proteolysis"/>
    <property type="evidence" value="ECO:0007669"/>
    <property type="project" value="InterPro"/>
</dbReference>
<dbReference type="SUPFAM" id="SSF56601">
    <property type="entry name" value="beta-lactamase/transpeptidase-like"/>
    <property type="match status" value="1"/>
</dbReference>
<evidence type="ECO:0000256" key="4">
    <source>
        <dbReference type="SAM" id="SignalP"/>
    </source>
</evidence>
<dbReference type="GO" id="GO:0000270">
    <property type="term" value="P:peptidoglycan metabolic process"/>
    <property type="evidence" value="ECO:0007669"/>
    <property type="project" value="TreeGrafter"/>
</dbReference>
<feature type="signal peptide" evidence="4">
    <location>
        <begin position="1"/>
        <end position="17"/>
    </location>
</feature>
<feature type="region of interest" description="Disordered" evidence="3">
    <location>
        <begin position="26"/>
        <end position="50"/>
    </location>
</feature>
<proteinExistence type="inferred from homology"/>
<evidence type="ECO:0000256" key="3">
    <source>
        <dbReference type="SAM" id="MobiDB-lite"/>
    </source>
</evidence>
<comment type="caution">
    <text evidence="5">The sequence shown here is derived from an EMBL/GenBank/DDBJ whole genome shotgun (WGS) entry which is preliminary data.</text>
</comment>
<dbReference type="FunCoup" id="A0A3N1HPR8">
    <property type="interactions" value="4"/>
</dbReference>
<keyword evidence="6" id="KW-1185">Reference proteome</keyword>
<sequence length="469" mass="44741">MLGVLLALVVAAGGLAAADVADLVPGPLTTSPPPDPDPWPDAPGATLPPAAAGPVLAAAAGTDAPAPDPAALAAVLAPLVAAPELGPSRSVVVADAASGEVLLDEGAAVPHQPASTAKVLTAAAALAAVGGTTTLPTTVVGAGAGADGVPVLALVAGGDVLLSAGAGDGDAVTGRAGLADLADAVAASSARPARPVALRLADPFAPTGPVRPSGWTDGDVGGGFAADVTGVAVDAGRLDEREYAPRTPDPGLAALARLGDLLAERGVEVVGDPARTDPAALPDDAPVLGAVRSAPLAEVVEDVLLASDNTAAEVLALLVARADGGPVTPDAAAQAVVARVAALGVDVDGVRLADGSGLGDGSALTGTALVQLLAVAGREEALRPVLTGLPVAGLSGSMTGRLRDDPAARGTVRAKTGTLTGVTALAGGVVDADGRLLVFAVLADAVPATEPARGAVDDIAAALAACGCR</sequence>
<dbReference type="GO" id="GO:0004185">
    <property type="term" value="F:serine-type carboxypeptidase activity"/>
    <property type="evidence" value="ECO:0007669"/>
    <property type="project" value="InterPro"/>
</dbReference>
<accession>A0A3N1HPR8</accession>
<feature type="chain" id="PRO_5018192300" evidence="4">
    <location>
        <begin position="18"/>
        <end position="469"/>
    </location>
</feature>
<dbReference type="InParanoid" id="A0A3N1HPR8"/>
<dbReference type="InterPro" id="IPR012338">
    <property type="entry name" value="Beta-lactam/transpept-like"/>
</dbReference>
<dbReference type="InterPro" id="IPR000667">
    <property type="entry name" value="Peptidase_S13"/>
</dbReference>
<feature type="compositionally biased region" description="Pro residues" evidence="3">
    <location>
        <begin position="30"/>
        <end position="41"/>
    </location>
</feature>
<keyword evidence="5" id="KW-0121">Carboxypeptidase</keyword>
<keyword evidence="4" id="KW-0732">Signal</keyword>
<evidence type="ECO:0000256" key="2">
    <source>
        <dbReference type="ARBA" id="ARBA00022801"/>
    </source>
</evidence>
<comment type="similarity">
    <text evidence="1">Belongs to the peptidase S13 family.</text>
</comment>
<dbReference type="AlphaFoldDB" id="A0A3N1HPR8"/>
<evidence type="ECO:0000313" key="5">
    <source>
        <dbReference type="EMBL" id="ROP44537.1"/>
    </source>
</evidence>
<keyword evidence="5" id="KW-0645">Protease</keyword>
<organism evidence="5 6">
    <name type="scientific">Pseudokineococcus lusitanus</name>
    <dbReference type="NCBI Taxonomy" id="763993"/>
    <lineage>
        <taxon>Bacteria</taxon>
        <taxon>Bacillati</taxon>
        <taxon>Actinomycetota</taxon>
        <taxon>Actinomycetes</taxon>
        <taxon>Kineosporiales</taxon>
        <taxon>Kineosporiaceae</taxon>
        <taxon>Pseudokineococcus</taxon>
    </lineage>
</organism>
<dbReference type="Pfam" id="PF02113">
    <property type="entry name" value="Peptidase_S13"/>
    <property type="match status" value="2"/>
</dbReference>
<gene>
    <name evidence="5" type="ORF">EDC03_0657</name>
</gene>
<evidence type="ECO:0000256" key="1">
    <source>
        <dbReference type="ARBA" id="ARBA00006096"/>
    </source>
</evidence>
<dbReference type="PANTHER" id="PTHR30023">
    <property type="entry name" value="D-ALANYL-D-ALANINE CARBOXYPEPTIDASE"/>
    <property type="match status" value="1"/>
</dbReference>
<dbReference type="EMBL" id="RJKN01000002">
    <property type="protein sequence ID" value="ROP44537.1"/>
    <property type="molecule type" value="Genomic_DNA"/>
</dbReference>